<protein>
    <recommendedName>
        <fullName evidence="2">Rho-GAP domain-containing protein</fullName>
    </recommendedName>
</protein>
<feature type="region of interest" description="Disordered" evidence="1">
    <location>
        <begin position="452"/>
        <end position="489"/>
    </location>
</feature>
<dbReference type="Gene3D" id="1.10.555.10">
    <property type="entry name" value="Rho GTPase activation protein"/>
    <property type="match status" value="1"/>
</dbReference>
<dbReference type="InterPro" id="IPR000198">
    <property type="entry name" value="RhoGAP_dom"/>
</dbReference>
<dbReference type="Proteomes" id="UP000267821">
    <property type="component" value="Unassembled WGS sequence"/>
</dbReference>
<dbReference type="OrthoDB" id="185175at2759"/>
<feature type="compositionally biased region" description="Basic and acidic residues" evidence="1">
    <location>
        <begin position="602"/>
        <end position="614"/>
    </location>
</feature>
<keyword evidence="4" id="KW-1185">Reference proteome</keyword>
<feature type="compositionally biased region" description="Low complexity" evidence="1">
    <location>
        <begin position="57"/>
        <end position="71"/>
    </location>
</feature>
<dbReference type="GO" id="GO:0005096">
    <property type="term" value="F:GTPase activator activity"/>
    <property type="evidence" value="ECO:0007669"/>
    <property type="project" value="InterPro"/>
</dbReference>
<dbReference type="InParanoid" id="A0A3N4LX64"/>
<dbReference type="GO" id="GO:0031267">
    <property type="term" value="F:small GTPase binding"/>
    <property type="evidence" value="ECO:0007669"/>
    <property type="project" value="InterPro"/>
</dbReference>
<dbReference type="CDD" id="cd00159">
    <property type="entry name" value="RhoGAP"/>
    <property type="match status" value="1"/>
</dbReference>
<dbReference type="PANTHER" id="PTHR12783">
    <property type="entry name" value="RALA BINDING PROTEIN 1 RALBP1"/>
    <property type="match status" value="1"/>
</dbReference>
<evidence type="ECO:0000313" key="4">
    <source>
        <dbReference type="Proteomes" id="UP000267821"/>
    </source>
</evidence>
<evidence type="ECO:0000313" key="3">
    <source>
        <dbReference type="EMBL" id="RPB27380.1"/>
    </source>
</evidence>
<feature type="compositionally biased region" description="Polar residues" evidence="1">
    <location>
        <begin position="665"/>
        <end position="684"/>
    </location>
</feature>
<feature type="compositionally biased region" description="Polar residues" evidence="1">
    <location>
        <begin position="456"/>
        <end position="468"/>
    </location>
</feature>
<proteinExistence type="predicted"/>
<feature type="region of interest" description="Disordered" evidence="1">
    <location>
        <begin position="523"/>
        <end position="556"/>
    </location>
</feature>
<dbReference type="Pfam" id="PF00620">
    <property type="entry name" value="RhoGAP"/>
    <property type="match status" value="1"/>
</dbReference>
<dbReference type="PROSITE" id="PS50238">
    <property type="entry name" value="RHOGAP"/>
    <property type="match status" value="1"/>
</dbReference>
<reference evidence="3 4" key="1">
    <citation type="journal article" date="2018" name="Nat. Ecol. Evol.">
        <title>Pezizomycetes genomes reveal the molecular basis of ectomycorrhizal truffle lifestyle.</title>
        <authorList>
            <person name="Murat C."/>
            <person name="Payen T."/>
            <person name="Noel B."/>
            <person name="Kuo A."/>
            <person name="Morin E."/>
            <person name="Chen J."/>
            <person name="Kohler A."/>
            <person name="Krizsan K."/>
            <person name="Balestrini R."/>
            <person name="Da Silva C."/>
            <person name="Montanini B."/>
            <person name="Hainaut M."/>
            <person name="Levati E."/>
            <person name="Barry K.W."/>
            <person name="Belfiori B."/>
            <person name="Cichocki N."/>
            <person name="Clum A."/>
            <person name="Dockter R.B."/>
            <person name="Fauchery L."/>
            <person name="Guy J."/>
            <person name="Iotti M."/>
            <person name="Le Tacon F."/>
            <person name="Lindquist E.A."/>
            <person name="Lipzen A."/>
            <person name="Malagnac F."/>
            <person name="Mello A."/>
            <person name="Molinier V."/>
            <person name="Miyauchi S."/>
            <person name="Poulain J."/>
            <person name="Riccioni C."/>
            <person name="Rubini A."/>
            <person name="Sitrit Y."/>
            <person name="Splivallo R."/>
            <person name="Traeger S."/>
            <person name="Wang M."/>
            <person name="Zifcakova L."/>
            <person name="Wipf D."/>
            <person name="Zambonelli A."/>
            <person name="Paolocci F."/>
            <person name="Nowrousian M."/>
            <person name="Ottonello S."/>
            <person name="Baldrian P."/>
            <person name="Spatafora J.W."/>
            <person name="Henrissat B."/>
            <person name="Nagy L.G."/>
            <person name="Aury J.M."/>
            <person name="Wincker P."/>
            <person name="Grigoriev I.V."/>
            <person name="Bonfante P."/>
            <person name="Martin F.M."/>
        </authorList>
    </citation>
    <scope>NUCLEOTIDE SEQUENCE [LARGE SCALE GENOMIC DNA]</scope>
    <source>
        <strain evidence="3 4">ATCC MYA-4762</strain>
    </source>
</reference>
<organism evidence="3 4">
    <name type="scientific">Terfezia boudieri ATCC MYA-4762</name>
    <dbReference type="NCBI Taxonomy" id="1051890"/>
    <lineage>
        <taxon>Eukaryota</taxon>
        <taxon>Fungi</taxon>
        <taxon>Dikarya</taxon>
        <taxon>Ascomycota</taxon>
        <taxon>Pezizomycotina</taxon>
        <taxon>Pezizomycetes</taxon>
        <taxon>Pezizales</taxon>
        <taxon>Pezizaceae</taxon>
        <taxon>Terfezia</taxon>
    </lineage>
</organism>
<dbReference type="GO" id="GO:0007264">
    <property type="term" value="P:small GTPase-mediated signal transduction"/>
    <property type="evidence" value="ECO:0007669"/>
    <property type="project" value="InterPro"/>
</dbReference>
<feature type="compositionally biased region" description="Pro residues" evidence="1">
    <location>
        <begin position="545"/>
        <end position="554"/>
    </location>
</feature>
<feature type="compositionally biased region" description="Basic and acidic residues" evidence="1">
    <location>
        <begin position="109"/>
        <end position="123"/>
    </location>
</feature>
<dbReference type="AlphaFoldDB" id="A0A3N4LX64"/>
<dbReference type="InterPro" id="IPR008936">
    <property type="entry name" value="Rho_GTPase_activation_prot"/>
</dbReference>
<dbReference type="InterPro" id="IPR039767">
    <property type="entry name" value="RALBP1"/>
</dbReference>
<sequence length="729" mass="80283">MSGRVKNLLLGKKDPTAHKHSNEDSQSKKRNKDTNEPPQSPRSPLSPGFFRQPLHIHSATTSHPPRTSSSTQPVSSATMVSLGGIHSSSTIAALGGIQTVPPIAPSSGRRVDTERPIFEEGKARSATHPRSSPRPGAETPPEQQTRPTPSRSSSTEGRFMNRVKASREAAQTMGGKAAKITAKATSTTAKALGEKGSKAWGKIRTKAKATKEPQHIVPQSQYLGNFKPRKTKLPPIDVWGMSLRDATLQTRVIREMNSEADAAAYWTPAVAFRCLQYLNVHGPQELGLYRVSGSTAIVDEMKADFISRHDVDISLNPPNDIHTVTSLLKGYFRALPEAILPAEIQKKVYEQCKDHPESESPPQCFIDELSQLPPYNYYMLYSLSAHLSIVNQQSDVNKMNLSNLGMIFCSTLRIDRFCFNWLVGHWGDCWQGCWAERDELEKTDHELWKRHRDNASDMQSPAPTLDTRSSAPSSPAPSSTPHTPVPPSQETLVLSSNIRHSPKITSPQMVQYPLSIKSPSIGTAYSTPSKRAPSEKGSLLAHSAPPTPRTPVPFTPASFTMGDDQRMMVHAASDFISDYVDALDGDEEESTLMGSKGKQRHKQDTDGKEDMLTSRPEVELPVVTEKYEVPAQPQKDVVTALRPVETEREQRILQQPKFKVEDLSLNPSSETSPTAERSKTTGSRPPNIRLPHKNLDTQKPSALPGHLQLMLPPLTPMSPLIATIDHKSG</sequence>
<feature type="region of interest" description="Disordered" evidence="1">
    <location>
        <begin position="96"/>
        <end position="159"/>
    </location>
</feature>
<feature type="domain" description="Rho-GAP" evidence="2">
    <location>
        <begin position="246"/>
        <end position="455"/>
    </location>
</feature>
<gene>
    <name evidence="3" type="ORF">L211DRAFT_537722</name>
</gene>
<dbReference type="SMART" id="SM00324">
    <property type="entry name" value="RhoGAP"/>
    <property type="match status" value="1"/>
</dbReference>
<dbReference type="STRING" id="1051890.A0A3N4LX64"/>
<dbReference type="PANTHER" id="PTHR12783:SF5">
    <property type="entry name" value="RALA-BINDING PROTEIN 1"/>
    <property type="match status" value="1"/>
</dbReference>
<dbReference type="EMBL" id="ML121531">
    <property type="protein sequence ID" value="RPB27380.1"/>
    <property type="molecule type" value="Genomic_DNA"/>
</dbReference>
<feature type="region of interest" description="Disordered" evidence="1">
    <location>
        <begin position="648"/>
        <end position="701"/>
    </location>
</feature>
<accession>A0A3N4LX64</accession>
<evidence type="ECO:0000259" key="2">
    <source>
        <dbReference type="PROSITE" id="PS50238"/>
    </source>
</evidence>
<feature type="compositionally biased region" description="Basic and acidic residues" evidence="1">
    <location>
        <begin position="11"/>
        <end position="35"/>
    </location>
</feature>
<feature type="compositionally biased region" description="Low complexity" evidence="1">
    <location>
        <begin position="139"/>
        <end position="155"/>
    </location>
</feature>
<name>A0A3N4LX64_9PEZI</name>
<feature type="compositionally biased region" description="Low complexity" evidence="1">
    <location>
        <begin position="469"/>
        <end position="482"/>
    </location>
</feature>
<dbReference type="SUPFAM" id="SSF48350">
    <property type="entry name" value="GTPase activation domain, GAP"/>
    <property type="match status" value="1"/>
</dbReference>
<evidence type="ECO:0000256" key="1">
    <source>
        <dbReference type="SAM" id="MobiDB-lite"/>
    </source>
</evidence>
<feature type="region of interest" description="Disordered" evidence="1">
    <location>
        <begin position="587"/>
        <end position="614"/>
    </location>
</feature>
<feature type="region of interest" description="Disordered" evidence="1">
    <location>
        <begin position="1"/>
        <end position="81"/>
    </location>
</feature>